<protein>
    <submittedName>
        <fullName evidence="1">Uncharacterized protein</fullName>
    </submittedName>
</protein>
<accession>A0ABV9ZBA2</accession>
<sequence>MPTPELETAKMRDAVKQLLADDPILNLLGLHRRHVLEEPLTTPPPGDYYLLLDWEDQSLTTRDADVQALHVSLHRAVGEIEITVQDAVLDRVDTTLSQHQPSRTSMLQGIRPSERVLADGPSGWRTISATFEVEARRRWLAVAKDPATTG</sequence>
<organism evidence="1 2">
    <name type="scientific">Actinomycetospora rhizophila</name>
    <dbReference type="NCBI Taxonomy" id="1416876"/>
    <lineage>
        <taxon>Bacteria</taxon>
        <taxon>Bacillati</taxon>
        <taxon>Actinomycetota</taxon>
        <taxon>Actinomycetes</taxon>
        <taxon>Pseudonocardiales</taxon>
        <taxon>Pseudonocardiaceae</taxon>
        <taxon>Actinomycetospora</taxon>
    </lineage>
</organism>
<dbReference type="Proteomes" id="UP001596175">
    <property type="component" value="Unassembled WGS sequence"/>
</dbReference>
<proteinExistence type="predicted"/>
<gene>
    <name evidence="1" type="ORF">ACFPK1_00790</name>
</gene>
<keyword evidence="2" id="KW-1185">Reference proteome</keyword>
<comment type="caution">
    <text evidence="1">The sequence shown here is derived from an EMBL/GenBank/DDBJ whole genome shotgun (WGS) entry which is preliminary data.</text>
</comment>
<dbReference type="EMBL" id="JBHSKG010000001">
    <property type="protein sequence ID" value="MFC5136754.1"/>
    <property type="molecule type" value="Genomic_DNA"/>
</dbReference>
<name>A0ABV9ZBA2_9PSEU</name>
<evidence type="ECO:0000313" key="2">
    <source>
        <dbReference type="Proteomes" id="UP001596175"/>
    </source>
</evidence>
<evidence type="ECO:0000313" key="1">
    <source>
        <dbReference type="EMBL" id="MFC5136754.1"/>
    </source>
</evidence>
<dbReference type="RefSeq" id="WP_378018992.1">
    <property type="nucleotide sequence ID" value="NZ_JBHSKG010000001.1"/>
</dbReference>
<reference evidence="2" key="1">
    <citation type="journal article" date="2019" name="Int. J. Syst. Evol. Microbiol.">
        <title>The Global Catalogue of Microorganisms (GCM) 10K type strain sequencing project: providing services to taxonomists for standard genome sequencing and annotation.</title>
        <authorList>
            <consortium name="The Broad Institute Genomics Platform"/>
            <consortium name="The Broad Institute Genome Sequencing Center for Infectious Disease"/>
            <person name="Wu L."/>
            <person name="Ma J."/>
        </authorList>
    </citation>
    <scope>NUCLEOTIDE SEQUENCE [LARGE SCALE GENOMIC DNA]</scope>
    <source>
        <strain evidence="2">XZYJ18</strain>
    </source>
</reference>